<accession>A0A447QKX9</accession>
<evidence type="ECO:0000313" key="2">
    <source>
        <dbReference type="Proteomes" id="UP000271603"/>
    </source>
</evidence>
<reference evidence="1 2" key="1">
    <citation type="submission" date="2018-12" db="EMBL/GenBank/DDBJ databases">
        <authorList>
            <consortium name="Pathogen Informatics"/>
        </authorList>
    </citation>
    <scope>NUCLEOTIDE SEQUENCE [LARGE SCALE GENOMIC DNA]</scope>
    <source>
        <strain evidence="1 2">NCTC9419</strain>
    </source>
</reference>
<dbReference type="SUPFAM" id="SSF55469">
    <property type="entry name" value="FMN-dependent nitroreductase-like"/>
    <property type="match status" value="2"/>
</dbReference>
<dbReference type="InterPro" id="IPR000415">
    <property type="entry name" value="Nitroreductase-like"/>
</dbReference>
<organism evidence="1 2">
    <name type="scientific">Serratia rubidaea</name>
    <name type="common">Serratia marinorubra</name>
    <dbReference type="NCBI Taxonomy" id="61652"/>
    <lineage>
        <taxon>Bacteria</taxon>
        <taxon>Pseudomonadati</taxon>
        <taxon>Pseudomonadota</taxon>
        <taxon>Gammaproteobacteria</taxon>
        <taxon>Enterobacterales</taxon>
        <taxon>Yersiniaceae</taxon>
        <taxon>Serratia</taxon>
    </lineage>
</organism>
<name>A0A447QKX9_SERRU</name>
<protein>
    <submittedName>
        <fullName evidence="1">Nitroreductase family</fullName>
    </submittedName>
</protein>
<dbReference type="EMBL" id="LR134155">
    <property type="protein sequence ID" value="VEA70687.1"/>
    <property type="molecule type" value="Genomic_DNA"/>
</dbReference>
<sequence>MTHEPFERALQRALDIARLAPSSHNCQPWLVHYDAATRSGTLAIDRRRALRGLPSLEREMLMSCGIFFEYLSALLGYAGRPIDWRWVGDGRHAASDTLIVFSPAAELAPDADAHRLLAQAITQRHTARSVYQPTRIDDEQYMQLNALFAGTAATLSIEPDVPQRAEIARLIARHAALDFADRRAWQETYQFIRFDERRPADDGFCLHHLFGPVSTSFKYTFRLAFHPRLHWLTTGLRLPERMAKGLADLVAQGPQYLAIGLQEESREALFMVGMRLGRLWLVLQDWGWGLHPLSVLVQHAAPRRELAAALALDEQPVFFARFGHLQQPGSATPRRSWQNILTASRSAPPTGIDTL</sequence>
<evidence type="ECO:0000313" key="1">
    <source>
        <dbReference type="EMBL" id="VEA70687.1"/>
    </source>
</evidence>
<dbReference type="GO" id="GO:0016491">
    <property type="term" value="F:oxidoreductase activity"/>
    <property type="evidence" value="ECO:0007669"/>
    <property type="project" value="InterPro"/>
</dbReference>
<proteinExistence type="predicted"/>
<dbReference type="Proteomes" id="UP000271603">
    <property type="component" value="Chromosome"/>
</dbReference>
<dbReference type="AlphaFoldDB" id="A0A447QKX9"/>
<gene>
    <name evidence="1" type="ORF">NCTC9419_02195</name>
</gene>
<dbReference type="Gene3D" id="3.40.109.10">
    <property type="entry name" value="NADH Oxidase"/>
    <property type="match status" value="1"/>
</dbReference>